<dbReference type="PANTHER" id="PTHR46401:SF2">
    <property type="entry name" value="GLYCOSYLTRANSFERASE WBBK-RELATED"/>
    <property type="match status" value="1"/>
</dbReference>
<feature type="domain" description="Glycosyltransferase subfamily 4-like N-terminal" evidence="2">
    <location>
        <begin position="62"/>
        <end position="168"/>
    </location>
</feature>
<dbReference type="PANTHER" id="PTHR46401">
    <property type="entry name" value="GLYCOSYLTRANSFERASE WBBK-RELATED"/>
    <property type="match status" value="1"/>
</dbReference>
<keyword evidence="1 3" id="KW-0808">Transferase</keyword>
<evidence type="ECO:0000259" key="2">
    <source>
        <dbReference type="Pfam" id="PF13439"/>
    </source>
</evidence>
<organism evidence="3">
    <name type="scientific">Clostridium cellulovorans</name>
    <dbReference type="NCBI Taxonomy" id="1493"/>
    <lineage>
        <taxon>Bacteria</taxon>
        <taxon>Bacillati</taxon>
        <taxon>Bacillota</taxon>
        <taxon>Clostridia</taxon>
        <taxon>Eubacteriales</taxon>
        <taxon>Clostridiaceae</taxon>
        <taxon>Clostridium</taxon>
    </lineage>
</organism>
<evidence type="ECO:0000313" key="3">
    <source>
        <dbReference type="EMBL" id="BAV13137.1"/>
    </source>
</evidence>
<sequence>MVINVKIALITFSTHTCFQDSIYSMFEELQPTEDIWTIGLQTPEIQFQNTSHNLLVDAPKKPGISKDTFKLIALFKLIKEIKKQQFDVIYFESLHIWNLIIMIFCRKPRIYHAIHDVIPHKGDKHEKTLEIMYRFVTKLTDRIILRNVMYKDYFCKKYSYDPSKISIINLWCRFFPYKKPTNTKTVLFFGRINPYKGLDNLIKIIEKCPEIQFNVVGRVEPGLESNVAEIKKNKNVNLVTRYIEFEEMHNYFFKADWIILPYESATQSGVIMDAYKHSRPVISFDVGAISEQVIDGNTGFLVEEGNIDMFVSKLRFAISLDNTTYSEMTLNAFNFGRDNYSAESAKTSFTEILKDSIIV</sequence>
<reference evidence="3" key="1">
    <citation type="submission" date="2009-04" db="EMBL/GenBank/DDBJ databases">
        <title>Clostridium cellulovorans cellulosomal and noncellulosomal genes.</title>
        <authorList>
            <person name="Tamaru Y."/>
        </authorList>
    </citation>
    <scope>NUCLEOTIDE SEQUENCE</scope>
</reference>
<dbReference type="Pfam" id="PF13692">
    <property type="entry name" value="Glyco_trans_1_4"/>
    <property type="match status" value="1"/>
</dbReference>
<dbReference type="GO" id="GO:0016757">
    <property type="term" value="F:glycosyltransferase activity"/>
    <property type="evidence" value="ECO:0007669"/>
    <property type="project" value="TreeGrafter"/>
</dbReference>
<dbReference type="SUPFAM" id="SSF53756">
    <property type="entry name" value="UDP-Glycosyltransferase/glycogen phosphorylase"/>
    <property type="match status" value="1"/>
</dbReference>
<dbReference type="Gene3D" id="3.40.50.2000">
    <property type="entry name" value="Glycogen Phosphorylase B"/>
    <property type="match status" value="2"/>
</dbReference>
<dbReference type="Pfam" id="PF13439">
    <property type="entry name" value="Glyco_transf_4"/>
    <property type="match status" value="1"/>
</dbReference>
<dbReference type="InterPro" id="IPR028098">
    <property type="entry name" value="Glyco_trans_4-like_N"/>
</dbReference>
<gene>
    <name evidence="3" type="primary">GlyGT1B</name>
</gene>
<accession>A0A173MZW9</accession>
<dbReference type="EMBL" id="AB499238">
    <property type="protein sequence ID" value="BAV13137.1"/>
    <property type="molecule type" value="Genomic_DNA"/>
</dbReference>
<evidence type="ECO:0000256" key="1">
    <source>
        <dbReference type="ARBA" id="ARBA00022679"/>
    </source>
</evidence>
<dbReference type="AlphaFoldDB" id="A0A173MZW9"/>
<proteinExistence type="predicted"/>
<protein>
    <submittedName>
        <fullName evidence="3">Glycosyltransferase</fullName>
    </submittedName>
</protein>
<name>A0A173MZW9_CLOCL</name>
<dbReference type="GO" id="GO:0009103">
    <property type="term" value="P:lipopolysaccharide biosynthetic process"/>
    <property type="evidence" value="ECO:0007669"/>
    <property type="project" value="TreeGrafter"/>
</dbReference>
<dbReference type="CDD" id="cd03801">
    <property type="entry name" value="GT4_PimA-like"/>
    <property type="match status" value="1"/>
</dbReference>